<keyword evidence="4" id="KW-1185">Reference proteome</keyword>
<organism evidence="3 4">
    <name type="scientific">Zasmidium cellare ATCC 36951</name>
    <dbReference type="NCBI Taxonomy" id="1080233"/>
    <lineage>
        <taxon>Eukaryota</taxon>
        <taxon>Fungi</taxon>
        <taxon>Dikarya</taxon>
        <taxon>Ascomycota</taxon>
        <taxon>Pezizomycotina</taxon>
        <taxon>Dothideomycetes</taxon>
        <taxon>Dothideomycetidae</taxon>
        <taxon>Mycosphaerellales</taxon>
        <taxon>Mycosphaerellaceae</taxon>
        <taxon>Zasmidium</taxon>
    </lineage>
</organism>
<gene>
    <name evidence="3" type="ORF">M409DRAFT_49029</name>
</gene>
<dbReference type="GeneID" id="54564392"/>
<dbReference type="RefSeq" id="XP_033675052.1">
    <property type="nucleotide sequence ID" value="XM_033811120.1"/>
</dbReference>
<feature type="region of interest" description="Disordered" evidence="1">
    <location>
        <begin position="283"/>
        <end position="316"/>
    </location>
</feature>
<evidence type="ECO:0000256" key="2">
    <source>
        <dbReference type="SAM" id="Phobius"/>
    </source>
</evidence>
<evidence type="ECO:0000313" key="3">
    <source>
        <dbReference type="EMBL" id="KAF2174163.1"/>
    </source>
</evidence>
<keyword evidence="2" id="KW-0812">Transmembrane</keyword>
<evidence type="ECO:0000313" key="4">
    <source>
        <dbReference type="Proteomes" id="UP000799537"/>
    </source>
</evidence>
<evidence type="ECO:0000256" key="1">
    <source>
        <dbReference type="SAM" id="MobiDB-lite"/>
    </source>
</evidence>
<reference evidence="3" key="1">
    <citation type="journal article" date="2020" name="Stud. Mycol.">
        <title>101 Dothideomycetes genomes: a test case for predicting lifestyles and emergence of pathogens.</title>
        <authorList>
            <person name="Haridas S."/>
            <person name="Albert R."/>
            <person name="Binder M."/>
            <person name="Bloem J."/>
            <person name="Labutti K."/>
            <person name="Salamov A."/>
            <person name="Andreopoulos B."/>
            <person name="Baker S."/>
            <person name="Barry K."/>
            <person name="Bills G."/>
            <person name="Bluhm B."/>
            <person name="Cannon C."/>
            <person name="Castanera R."/>
            <person name="Culley D."/>
            <person name="Daum C."/>
            <person name="Ezra D."/>
            <person name="Gonzalez J."/>
            <person name="Henrissat B."/>
            <person name="Kuo A."/>
            <person name="Liang C."/>
            <person name="Lipzen A."/>
            <person name="Lutzoni F."/>
            <person name="Magnuson J."/>
            <person name="Mondo S."/>
            <person name="Nolan M."/>
            <person name="Ohm R."/>
            <person name="Pangilinan J."/>
            <person name="Park H.-J."/>
            <person name="Ramirez L."/>
            <person name="Alfaro M."/>
            <person name="Sun H."/>
            <person name="Tritt A."/>
            <person name="Yoshinaga Y."/>
            <person name="Zwiers L.-H."/>
            <person name="Turgeon B."/>
            <person name="Goodwin S."/>
            <person name="Spatafora J."/>
            <person name="Crous P."/>
            <person name="Grigoriev I."/>
        </authorList>
    </citation>
    <scope>NUCLEOTIDE SEQUENCE</scope>
    <source>
        <strain evidence="3">ATCC 36951</strain>
    </source>
</reference>
<accession>A0A6A6D4V7</accession>
<dbReference type="Proteomes" id="UP000799537">
    <property type="component" value="Unassembled WGS sequence"/>
</dbReference>
<keyword evidence="2" id="KW-0472">Membrane</keyword>
<protein>
    <submittedName>
        <fullName evidence="3">Uncharacterized protein</fullName>
    </submittedName>
</protein>
<keyword evidence="2" id="KW-1133">Transmembrane helix</keyword>
<sequence length="316" mass="34823">MWLCARSCYGPPSILLSPLASEGATALAVKQISTSLFEDECPTCTLLCTLKSTRIKHKHTPDILLNLNTMLISPMLVILALLFTLVQADPPKPPNLCFYKQRGESGCDTSQPYFCCEGLERGRCCRGPPQGFCGCMDASPLSREGPVTHDSVIFYQTSNGKNPIDDRTYAARINNDKKTSPIPQSPLNECSIRAVVGSNDKEIPFPREGPLRNVIQRKRAAPKTPPANDCWWPDVVYYKPPGSGQKSSKVPPEMMNEVAGMLDRQEWDAMEQFRATHETLQWRVDDARHSSDDDDATTLVGSGSDGDRSIGSGSNR</sequence>
<dbReference type="EMBL" id="ML993579">
    <property type="protein sequence ID" value="KAF2174163.1"/>
    <property type="molecule type" value="Genomic_DNA"/>
</dbReference>
<proteinExistence type="predicted"/>
<feature type="transmembrane region" description="Helical" evidence="2">
    <location>
        <begin position="63"/>
        <end position="86"/>
    </location>
</feature>
<name>A0A6A6D4V7_ZASCE</name>
<dbReference type="AlphaFoldDB" id="A0A6A6D4V7"/>